<dbReference type="SUPFAM" id="SSF52540">
    <property type="entry name" value="P-loop containing nucleoside triphosphate hydrolases"/>
    <property type="match status" value="1"/>
</dbReference>
<organism evidence="4 5">
    <name type="scientific">Staphylococcus aureus</name>
    <dbReference type="NCBI Taxonomy" id="1280"/>
    <lineage>
        <taxon>Bacteria</taxon>
        <taxon>Bacillati</taxon>
        <taxon>Bacillota</taxon>
        <taxon>Bacilli</taxon>
        <taxon>Bacillales</taxon>
        <taxon>Staphylococcaceae</taxon>
        <taxon>Staphylococcus</taxon>
    </lineage>
</organism>
<dbReference type="EMBL" id="UAUX01000008">
    <property type="protein sequence ID" value="SPZ98490.1"/>
    <property type="molecule type" value="Genomic_DNA"/>
</dbReference>
<proteinExistence type="predicted"/>
<evidence type="ECO:0000259" key="3">
    <source>
        <dbReference type="Pfam" id="PF02463"/>
    </source>
</evidence>
<dbReference type="GO" id="GO:0005737">
    <property type="term" value="C:cytoplasm"/>
    <property type="evidence" value="ECO:0007669"/>
    <property type="project" value="TreeGrafter"/>
</dbReference>
<gene>
    <name evidence="4" type="primary">smc_3</name>
    <name evidence="4" type="ORF">NCTC7878_01886</name>
</gene>
<keyword evidence="1" id="KW-0963">Cytoplasm</keyword>
<dbReference type="GO" id="GO:0003677">
    <property type="term" value="F:DNA binding"/>
    <property type="evidence" value="ECO:0007669"/>
    <property type="project" value="UniProtKB-KW"/>
</dbReference>
<dbReference type="InterPro" id="IPR050308">
    <property type="entry name" value="MukB/SMC"/>
</dbReference>
<dbReference type="PANTHER" id="PTHR42963">
    <property type="entry name" value="CHROMOSOME PARTITION PROTEIN MUKB"/>
    <property type="match status" value="1"/>
</dbReference>
<dbReference type="InterPro" id="IPR027417">
    <property type="entry name" value="P-loop_NTPase"/>
</dbReference>
<sequence length="178" mass="20033">MVYLKSIDAIGFKSFADQTNVQFDKGVTAIVGPNGSGKSNITDAIKWVLGEQSAKSLRGSKMEDIIFSGAEHRKAQNYAEVQLRLDNHSKKLSVDENEVIVTRRLYRSGESEYYINNDRARLKDIADLFLDSGLGKEAYSIISQGRVDEILNAKQLIDVKLLKNRLVYLNIKNVKLNH</sequence>
<keyword evidence="2" id="KW-0238">DNA-binding</keyword>
<dbReference type="InterPro" id="IPR003395">
    <property type="entry name" value="RecF/RecN/SMC_N"/>
</dbReference>
<accession>A0A2X2M9H9</accession>
<dbReference type="AlphaFoldDB" id="A0A2X2M9H9"/>
<evidence type="ECO:0000256" key="2">
    <source>
        <dbReference type="ARBA" id="ARBA00023125"/>
    </source>
</evidence>
<name>A0A2X2M9H9_STAAU</name>
<dbReference type="PANTHER" id="PTHR42963:SF1">
    <property type="entry name" value="DUF4476 DOMAIN-CONTAINING PROTEIN"/>
    <property type="match status" value="1"/>
</dbReference>
<feature type="domain" description="RecF/RecN/SMC N-terminal" evidence="3">
    <location>
        <begin position="3"/>
        <end position="137"/>
    </location>
</feature>
<evidence type="ECO:0000313" key="5">
    <source>
        <dbReference type="Proteomes" id="UP000249913"/>
    </source>
</evidence>
<dbReference type="Proteomes" id="UP000249913">
    <property type="component" value="Unassembled WGS sequence"/>
</dbReference>
<evidence type="ECO:0000256" key="1">
    <source>
        <dbReference type="ARBA" id="ARBA00022490"/>
    </source>
</evidence>
<dbReference type="Pfam" id="PF02463">
    <property type="entry name" value="SMC_N"/>
    <property type="match status" value="1"/>
</dbReference>
<reference evidence="4 5" key="1">
    <citation type="submission" date="2018-06" db="EMBL/GenBank/DDBJ databases">
        <authorList>
            <consortium name="Pathogen Informatics"/>
            <person name="Doyle S."/>
        </authorList>
    </citation>
    <scope>NUCLEOTIDE SEQUENCE [LARGE SCALE GENOMIC DNA]</scope>
    <source>
        <strain evidence="4 5">NCTC7878</strain>
    </source>
</reference>
<evidence type="ECO:0000313" key="4">
    <source>
        <dbReference type="EMBL" id="SPZ98490.1"/>
    </source>
</evidence>
<dbReference type="Gene3D" id="3.40.50.300">
    <property type="entry name" value="P-loop containing nucleotide triphosphate hydrolases"/>
    <property type="match status" value="1"/>
</dbReference>
<protein>
    <submittedName>
        <fullName evidence="4">Putative chromosome partition protein</fullName>
    </submittedName>
</protein>